<dbReference type="InterPro" id="IPR037523">
    <property type="entry name" value="VOC_core"/>
</dbReference>
<dbReference type="AlphaFoldDB" id="A0A5I3D4J2"/>
<accession>A0A5I3D4J2</accession>
<gene>
    <name evidence="2" type="ORF">CC785_07640</name>
</gene>
<dbReference type="PROSITE" id="PS51819">
    <property type="entry name" value="VOC"/>
    <property type="match status" value="1"/>
</dbReference>
<evidence type="ECO:0000259" key="1">
    <source>
        <dbReference type="PROSITE" id="PS51819"/>
    </source>
</evidence>
<dbReference type="Pfam" id="PF00903">
    <property type="entry name" value="Glyoxalase"/>
    <property type="match status" value="1"/>
</dbReference>
<dbReference type="PANTHER" id="PTHR35006:SF1">
    <property type="entry name" value="BLL2941 PROTEIN"/>
    <property type="match status" value="1"/>
</dbReference>
<dbReference type="InterPro" id="IPR029068">
    <property type="entry name" value="Glyas_Bleomycin-R_OHBP_Dase"/>
</dbReference>
<dbReference type="PANTHER" id="PTHR35006">
    <property type="entry name" value="GLYOXALASE FAMILY PROTEIN (AFU_ORTHOLOGUE AFUA_5G14830)"/>
    <property type="match status" value="1"/>
</dbReference>
<organism evidence="2">
    <name type="scientific">Salmonella enterica subsp. enterica serovar Berkeley</name>
    <dbReference type="NCBI Taxonomy" id="1965103"/>
    <lineage>
        <taxon>Bacteria</taxon>
        <taxon>Pseudomonadati</taxon>
        <taxon>Pseudomonadota</taxon>
        <taxon>Gammaproteobacteria</taxon>
        <taxon>Enterobacterales</taxon>
        <taxon>Enterobacteriaceae</taxon>
        <taxon>Salmonella</taxon>
    </lineage>
</organism>
<feature type="domain" description="VOC" evidence="1">
    <location>
        <begin position="1"/>
        <end position="126"/>
    </location>
</feature>
<name>A0A5I3D4J2_SALET</name>
<dbReference type="Gene3D" id="3.10.180.10">
    <property type="entry name" value="2,3-Dihydroxybiphenyl 1,2-Dioxygenase, domain 1"/>
    <property type="match status" value="1"/>
</dbReference>
<dbReference type="SUPFAM" id="SSF54593">
    <property type="entry name" value="Glyoxalase/Bleomycin resistance protein/Dihydroxybiphenyl dioxygenase"/>
    <property type="match status" value="1"/>
</dbReference>
<evidence type="ECO:0000313" key="2">
    <source>
        <dbReference type="EMBL" id="EDI0569077.1"/>
    </source>
</evidence>
<protein>
    <submittedName>
        <fullName evidence="2">VOC family protein</fullName>
    </submittedName>
</protein>
<dbReference type="InterPro" id="IPR004360">
    <property type="entry name" value="Glyas_Fos-R_dOase_dom"/>
</dbReference>
<dbReference type="EMBL" id="AAMJRQ010000007">
    <property type="protein sequence ID" value="EDI0569077.1"/>
    <property type="molecule type" value="Genomic_DNA"/>
</dbReference>
<reference evidence="2" key="1">
    <citation type="submission" date="2018-07" db="EMBL/GenBank/DDBJ databases">
        <authorList>
            <person name="Ashton P.M."/>
            <person name="Dallman T."/>
            <person name="Nair S."/>
            <person name="De Pinna E."/>
            <person name="Peters T."/>
            <person name="Grant K."/>
        </authorList>
    </citation>
    <scope>NUCLEOTIDE SEQUENCE</scope>
    <source>
        <strain evidence="2">350641</strain>
    </source>
</reference>
<proteinExistence type="predicted"/>
<dbReference type="CDD" id="cd07262">
    <property type="entry name" value="VOC_like"/>
    <property type="match status" value="1"/>
</dbReference>
<comment type="caution">
    <text evidence="2">The sequence shown here is derived from an EMBL/GenBank/DDBJ whole genome shotgun (WGS) entry which is preliminary data.</text>
</comment>
<sequence length="130" mass="14212">MFSYIMPGTNDLPHAITFYDPLMEMLGYPRGGRNENVAWWGVFNGNNTTALGIGRPFDKQDATTGNGVMVALIARSAEHIQQLHALALDHGGTDEGGPGLRPHYGEGFYSAYVRDPDGNKLAFVYYTAQS</sequence>